<dbReference type="AlphaFoldDB" id="A0A5C6CPR2"/>
<keyword evidence="3" id="KW-1185">Reference proteome</keyword>
<feature type="compositionally biased region" description="Polar residues" evidence="1">
    <location>
        <begin position="12"/>
        <end position="35"/>
    </location>
</feature>
<reference evidence="2 3" key="1">
    <citation type="submission" date="2019-02" db="EMBL/GenBank/DDBJ databases">
        <title>Deep-cultivation of Planctomycetes and their phenomic and genomic characterization uncovers novel biology.</title>
        <authorList>
            <person name="Wiegand S."/>
            <person name="Jogler M."/>
            <person name="Boedeker C."/>
            <person name="Pinto D."/>
            <person name="Vollmers J."/>
            <person name="Rivas-Marin E."/>
            <person name="Kohn T."/>
            <person name="Peeters S.H."/>
            <person name="Heuer A."/>
            <person name="Rast P."/>
            <person name="Oberbeckmann S."/>
            <person name="Bunk B."/>
            <person name="Jeske O."/>
            <person name="Meyerdierks A."/>
            <person name="Storesund J.E."/>
            <person name="Kallscheuer N."/>
            <person name="Luecker S."/>
            <person name="Lage O.M."/>
            <person name="Pohl T."/>
            <person name="Merkel B.J."/>
            <person name="Hornburger P."/>
            <person name="Mueller R.-W."/>
            <person name="Bruemmer F."/>
            <person name="Labrenz M."/>
            <person name="Spormann A.M."/>
            <person name="Op Den Camp H."/>
            <person name="Overmann J."/>
            <person name="Amann R."/>
            <person name="Jetten M.S.M."/>
            <person name="Mascher T."/>
            <person name="Medema M.H."/>
            <person name="Devos D.P."/>
            <person name="Kaster A.-K."/>
            <person name="Ovreas L."/>
            <person name="Rohde M."/>
            <person name="Galperin M.Y."/>
            <person name="Jogler C."/>
        </authorList>
    </citation>
    <scope>NUCLEOTIDE SEQUENCE [LARGE SCALE GENOMIC DNA]</scope>
    <source>
        <strain evidence="2 3">Pla52o</strain>
    </source>
</reference>
<evidence type="ECO:0000313" key="2">
    <source>
        <dbReference type="EMBL" id="TWU25464.1"/>
    </source>
</evidence>
<evidence type="ECO:0000313" key="3">
    <source>
        <dbReference type="Proteomes" id="UP000316304"/>
    </source>
</evidence>
<accession>A0A5C6CPR2</accession>
<dbReference type="Proteomes" id="UP000316304">
    <property type="component" value="Unassembled WGS sequence"/>
</dbReference>
<name>A0A5C6CPR2_9BACT</name>
<protein>
    <submittedName>
        <fullName evidence="2">Uncharacterized protein</fullName>
    </submittedName>
</protein>
<dbReference type="EMBL" id="SJPT01000002">
    <property type="protein sequence ID" value="TWU25464.1"/>
    <property type="molecule type" value="Genomic_DNA"/>
</dbReference>
<evidence type="ECO:0000256" key="1">
    <source>
        <dbReference type="SAM" id="MobiDB-lite"/>
    </source>
</evidence>
<gene>
    <name evidence="2" type="ORF">Pla52o_17650</name>
</gene>
<proteinExistence type="predicted"/>
<feature type="region of interest" description="Disordered" evidence="1">
    <location>
        <begin position="1"/>
        <end position="35"/>
    </location>
</feature>
<sequence length="72" mass="7935">MCRSANKKLIVSNATGSERNDANTGSGCRPLNWTTPSRDNRRTTFSCDVGNDGLSQIVLMTLMFSRSPDFAY</sequence>
<comment type="caution">
    <text evidence="2">The sequence shown here is derived from an EMBL/GenBank/DDBJ whole genome shotgun (WGS) entry which is preliminary data.</text>
</comment>
<organism evidence="2 3">
    <name type="scientific">Novipirellula galeiformis</name>
    <dbReference type="NCBI Taxonomy" id="2528004"/>
    <lineage>
        <taxon>Bacteria</taxon>
        <taxon>Pseudomonadati</taxon>
        <taxon>Planctomycetota</taxon>
        <taxon>Planctomycetia</taxon>
        <taxon>Pirellulales</taxon>
        <taxon>Pirellulaceae</taxon>
        <taxon>Novipirellula</taxon>
    </lineage>
</organism>